<dbReference type="AlphaFoldDB" id="A0A5K0ZAL3"/>
<dbReference type="GO" id="GO:0061809">
    <property type="term" value="F:NAD+ nucleosidase activity, cyclic ADP-ribose generating"/>
    <property type="evidence" value="ECO:0007669"/>
    <property type="project" value="UniProtKB-EC"/>
</dbReference>
<evidence type="ECO:0000313" key="6">
    <source>
        <dbReference type="EMBL" id="VVV87632.1"/>
    </source>
</evidence>
<organism evidence="6">
    <name type="scientific">Nymphaea colorata</name>
    <name type="common">pocket water lily</name>
    <dbReference type="NCBI Taxonomy" id="210225"/>
    <lineage>
        <taxon>Eukaryota</taxon>
        <taxon>Viridiplantae</taxon>
        <taxon>Streptophyta</taxon>
        <taxon>Embryophyta</taxon>
        <taxon>Tracheophyta</taxon>
        <taxon>Spermatophyta</taxon>
        <taxon>Magnoliopsida</taxon>
        <taxon>Nymphaeales</taxon>
        <taxon>Nymphaeaceae</taxon>
        <taxon>Nymphaea</taxon>
    </lineage>
</organism>
<dbReference type="EMBL" id="LR721778">
    <property type="protein sequence ID" value="VVV87632.1"/>
    <property type="molecule type" value="Genomic_DNA"/>
</dbReference>
<dbReference type="PANTHER" id="PTHR32009">
    <property type="entry name" value="TMV RESISTANCE PROTEIN N-LIKE"/>
    <property type="match status" value="1"/>
</dbReference>
<dbReference type="SUPFAM" id="SSF52200">
    <property type="entry name" value="Toll/Interleukin receptor TIR domain"/>
    <property type="match status" value="1"/>
</dbReference>
<protein>
    <recommendedName>
        <fullName evidence="1">ADP-ribosyl cyclase/cyclic ADP-ribose hydrolase</fullName>
        <ecNumber evidence="1">3.2.2.6</ecNumber>
    </recommendedName>
</protein>
<reference evidence="6" key="1">
    <citation type="submission" date="2019-09" db="EMBL/GenBank/DDBJ databases">
        <authorList>
            <person name="Zhang L."/>
        </authorList>
    </citation>
    <scope>NUCLEOTIDE SEQUENCE</scope>
</reference>
<dbReference type="PANTHER" id="PTHR32009:SF39">
    <property type="entry name" value="TIR DOMAIN-CONTAINING PROTEIN"/>
    <property type="match status" value="1"/>
</dbReference>
<name>A0A5K0ZAL3_9MAGN</name>
<dbReference type="Gene3D" id="3.40.50.10140">
    <property type="entry name" value="Toll/interleukin-1 receptor homology (TIR) domain"/>
    <property type="match status" value="1"/>
</dbReference>
<evidence type="ECO:0000256" key="3">
    <source>
        <dbReference type="ARBA" id="ARBA00023027"/>
    </source>
</evidence>
<comment type="catalytic activity">
    <reaction evidence="4">
        <text>NAD(+) + H2O = ADP-D-ribose + nicotinamide + H(+)</text>
        <dbReference type="Rhea" id="RHEA:16301"/>
        <dbReference type="ChEBI" id="CHEBI:15377"/>
        <dbReference type="ChEBI" id="CHEBI:15378"/>
        <dbReference type="ChEBI" id="CHEBI:17154"/>
        <dbReference type="ChEBI" id="CHEBI:57540"/>
        <dbReference type="ChEBI" id="CHEBI:57967"/>
        <dbReference type="EC" id="3.2.2.6"/>
    </reaction>
    <physiologicalReaction direction="left-to-right" evidence="4">
        <dbReference type="Rhea" id="RHEA:16302"/>
    </physiologicalReaction>
</comment>
<dbReference type="EC" id="3.2.2.6" evidence="1"/>
<sequence length="85" mass="9083">MVGATEEEGVCSHGCGADGIEASSQTSQGDDGLEFEVFLSFSGADTHKRFIGHLYDALVERGISAFIDNVNLEKGERVWITCLGT</sequence>
<evidence type="ECO:0000256" key="2">
    <source>
        <dbReference type="ARBA" id="ARBA00022801"/>
    </source>
</evidence>
<keyword evidence="2" id="KW-0378">Hydrolase</keyword>
<dbReference type="Gramene" id="NC13G0148830.1">
    <property type="protein sequence ID" value="NC13G0148830.1:cds"/>
    <property type="gene ID" value="NC13G0148830"/>
</dbReference>
<feature type="domain" description="TIR" evidence="5">
    <location>
        <begin position="33"/>
        <end position="85"/>
    </location>
</feature>
<dbReference type="GO" id="GO:0007165">
    <property type="term" value="P:signal transduction"/>
    <property type="evidence" value="ECO:0007669"/>
    <property type="project" value="InterPro"/>
</dbReference>
<dbReference type="PROSITE" id="PS50104">
    <property type="entry name" value="TIR"/>
    <property type="match status" value="1"/>
</dbReference>
<dbReference type="Pfam" id="PF01582">
    <property type="entry name" value="TIR"/>
    <property type="match status" value="1"/>
</dbReference>
<evidence type="ECO:0000256" key="4">
    <source>
        <dbReference type="ARBA" id="ARBA00047304"/>
    </source>
</evidence>
<dbReference type="InterPro" id="IPR000157">
    <property type="entry name" value="TIR_dom"/>
</dbReference>
<dbReference type="InterPro" id="IPR035897">
    <property type="entry name" value="Toll_tir_struct_dom_sf"/>
</dbReference>
<keyword evidence="3" id="KW-0520">NAD</keyword>
<evidence type="ECO:0000256" key="1">
    <source>
        <dbReference type="ARBA" id="ARBA00011982"/>
    </source>
</evidence>
<proteinExistence type="predicted"/>
<evidence type="ECO:0000259" key="5">
    <source>
        <dbReference type="PROSITE" id="PS50104"/>
    </source>
</evidence>
<gene>
    <name evidence="6" type="ORF">NYM_LOCUS9903</name>
</gene>
<accession>A0A5K0ZAL3</accession>